<dbReference type="InterPro" id="IPR011004">
    <property type="entry name" value="Trimer_LpxA-like_sf"/>
</dbReference>
<sequence length="283" mass="30588">MESGVQDWLHQCSLPNGTDLQEHTLKTEMNIIIGDRCSIDYGLKGKDVIVCEFCTLNGSVVADGDVRIDNWCEINGDVIAGEDAYLGEGVKIHGRLVVRGDLDIGDKVQIDRGFEAKGWISIRNPMPVFIYLLLYVMTLLKIDNPDEIDSALDELFGEEDPEDETPLVIPPGSSLDMKVFSVPAAMRIGERCRLHGNIRANAVSVGEYTTIFGSLRAGGPITIGRKAQVHGNVEGGGEVRVAPAAHILGDVAGLSLSLHEDALVEGMIRAPNGVRIERGEDTA</sequence>
<keyword evidence="2" id="KW-1185">Reference proteome</keyword>
<evidence type="ECO:0000313" key="1">
    <source>
        <dbReference type="EMBL" id="NVO67127.1"/>
    </source>
</evidence>
<proteinExistence type="predicted"/>
<dbReference type="Gene3D" id="2.160.10.10">
    <property type="entry name" value="Hexapeptide repeat proteins"/>
    <property type="match status" value="1"/>
</dbReference>
<dbReference type="OrthoDB" id="105377at2157"/>
<organism evidence="1 2">
    <name type="scientific">Methanofollis tationis</name>
    <dbReference type="NCBI Taxonomy" id="81417"/>
    <lineage>
        <taxon>Archaea</taxon>
        <taxon>Methanobacteriati</taxon>
        <taxon>Methanobacteriota</taxon>
        <taxon>Stenosarchaea group</taxon>
        <taxon>Methanomicrobia</taxon>
        <taxon>Methanomicrobiales</taxon>
        <taxon>Methanomicrobiaceae</taxon>
        <taxon>Methanofollis</taxon>
    </lineage>
</organism>
<evidence type="ECO:0000313" key="2">
    <source>
        <dbReference type="Proteomes" id="UP000570823"/>
    </source>
</evidence>
<reference evidence="1 2" key="1">
    <citation type="submission" date="2020-06" db="EMBL/GenBank/DDBJ databases">
        <title>Methanofollis fontis sp. nov., a methanogen isolated from marine sediments near a cold seep at Four-Way Closure Ridge offshore southwestern Taiwan.</title>
        <authorList>
            <person name="Chen S.-C."/>
            <person name="Teng N.-H."/>
            <person name="Lin Y.-S."/>
            <person name="Lai M.-C."/>
            <person name="Chen H.-H."/>
            <person name="Wang C.-C."/>
        </authorList>
    </citation>
    <scope>NUCLEOTIDE SEQUENCE [LARGE SCALE GENOMIC DNA]</scope>
    <source>
        <strain evidence="1 2">DSM 2702</strain>
    </source>
</reference>
<dbReference type="EMBL" id="JABXWR010000001">
    <property type="protein sequence ID" value="NVO67127.1"/>
    <property type="molecule type" value="Genomic_DNA"/>
</dbReference>
<name>A0A7K4HPY9_9EURY</name>
<dbReference type="RefSeq" id="WP_176788753.1">
    <property type="nucleotide sequence ID" value="NZ_JABXWR010000001.1"/>
</dbReference>
<dbReference type="Proteomes" id="UP000570823">
    <property type="component" value="Unassembled WGS sequence"/>
</dbReference>
<comment type="caution">
    <text evidence="1">The sequence shown here is derived from an EMBL/GenBank/DDBJ whole genome shotgun (WGS) entry which is preliminary data.</text>
</comment>
<protein>
    <submittedName>
        <fullName evidence="1">Polymer-forming cytoskeletal protein</fullName>
    </submittedName>
</protein>
<accession>A0A7K4HPY9</accession>
<dbReference type="AlphaFoldDB" id="A0A7K4HPY9"/>
<dbReference type="SUPFAM" id="SSF51161">
    <property type="entry name" value="Trimeric LpxA-like enzymes"/>
    <property type="match status" value="2"/>
</dbReference>
<gene>
    <name evidence="1" type="ORF">HWN36_07345</name>
</gene>